<organism evidence="1 2">
    <name type="scientific">Orchesella dallaii</name>
    <dbReference type="NCBI Taxonomy" id="48710"/>
    <lineage>
        <taxon>Eukaryota</taxon>
        <taxon>Metazoa</taxon>
        <taxon>Ecdysozoa</taxon>
        <taxon>Arthropoda</taxon>
        <taxon>Hexapoda</taxon>
        <taxon>Collembola</taxon>
        <taxon>Entomobryomorpha</taxon>
        <taxon>Entomobryoidea</taxon>
        <taxon>Orchesellidae</taxon>
        <taxon>Orchesellinae</taxon>
        <taxon>Orchesella</taxon>
    </lineage>
</organism>
<evidence type="ECO:0008006" key="3">
    <source>
        <dbReference type="Google" id="ProtNLM"/>
    </source>
</evidence>
<evidence type="ECO:0000313" key="2">
    <source>
        <dbReference type="Proteomes" id="UP001642540"/>
    </source>
</evidence>
<proteinExistence type="predicted"/>
<protein>
    <recommendedName>
        <fullName evidence="3">EGF-like domain-containing protein</fullName>
    </recommendedName>
</protein>
<gene>
    <name evidence="1" type="ORF">ODALV1_LOCUS22011</name>
</gene>
<comment type="caution">
    <text evidence="1">The sequence shown here is derived from an EMBL/GenBank/DDBJ whole genome shotgun (WGS) entry which is preliminary data.</text>
</comment>
<keyword evidence="2" id="KW-1185">Reference proteome</keyword>
<sequence length="169" mass="18070">MDEVMDVFDHWDGSYIARPSSPALTCDCSSCPSSSNSGWVSTGPLKNCKASCDVAVQGECLCTKKYHATGCTLQNCAADDNNLPASSYTCYCTPEFKPAGCVTRSNSLNPNCTSGVNYQDGCQCTETIHPDGCNIRLCNPDENSEGGVVCICGKTCDRRLHGCIKEPKL</sequence>
<dbReference type="Proteomes" id="UP001642540">
    <property type="component" value="Unassembled WGS sequence"/>
</dbReference>
<reference evidence="1 2" key="1">
    <citation type="submission" date="2024-08" db="EMBL/GenBank/DDBJ databases">
        <authorList>
            <person name="Cucini C."/>
            <person name="Frati F."/>
        </authorList>
    </citation>
    <scope>NUCLEOTIDE SEQUENCE [LARGE SCALE GENOMIC DNA]</scope>
</reference>
<name>A0ABP1RGT3_9HEXA</name>
<evidence type="ECO:0000313" key="1">
    <source>
        <dbReference type="EMBL" id="CAL8127919.1"/>
    </source>
</evidence>
<accession>A0ABP1RGT3</accession>
<dbReference type="EMBL" id="CAXLJM020000072">
    <property type="protein sequence ID" value="CAL8127919.1"/>
    <property type="molecule type" value="Genomic_DNA"/>
</dbReference>